<evidence type="ECO:0000256" key="3">
    <source>
        <dbReference type="ARBA" id="ARBA00023004"/>
    </source>
</evidence>
<evidence type="ECO:0000256" key="5">
    <source>
        <dbReference type="SAM" id="SignalP"/>
    </source>
</evidence>
<comment type="caution">
    <text evidence="7">The sequence shown here is derived from an EMBL/GenBank/DDBJ whole genome shotgun (WGS) entry which is preliminary data.</text>
</comment>
<evidence type="ECO:0000259" key="6">
    <source>
        <dbReference type="PROSITE" id="PS51007"/>
    </source>
</evidence>
<dbReference type="SUPFAM" id="SSF46626">
    <property type="entry name" value="Cytochrome c"/>
    <property type="match status" value="1"/>
</dbReference>
<organism evidence="7 8">
    <name type="scientific">Marimonas arenosa</name>
    <dbReference type="NCBI Taxonomy" id="1795305"/>
    <lineage>
        <taxon>Bacteria</taxon>
        <taxon>Pseudomonadati</taxon>
        <taxon>Pseudomonadota</taxon>
        <taxon>Alphaproteobacteria</taxon>
        <taxon>Rhodobacterales</taxon>
        <taxon>Paracoccaceae</taxon>
        <taxon>Marimonas</taxon>
    </lineage>
</organism>
<keyword evidence="3 4" id="KW-0408">Iron</keyword>
<dbReference type="GO" id="GO:0009055">
    <property type="term" value="F:electron transfer activity"/>
    <property type="evidence" value="ECO:0007669"/>
    <property type="project" value="InterPro"/>
</dbReference>
<dbReference type="Proteomes" id="UP001226762">
    <property type="component" value="Unassembled WGS sequence"/>
</dbReference>
<feature type="signal peptide" evidence="5">
    <location>
        <begin position="1"/>
        <end position="20"/>
    </location>
</feature>
<gene>
    <name evidence="7" type="ORF">NO357_17880</name>
</gene>
<evidence type="ECO:0000256" key="2">
    <source>
        <dbReference type="ARBA" id="ARBA00022723"/>
    </source>
</evidence>
<keyword evidence="2 4" id="KW-0479">Metal-binding</keyword>
<feature type="domain" description="Cytochrome c" evidence="6">
    <location>
        <begin position="25"/>
        <end position="103"/>
    </location>
</feature>
<reference evidence="7" key="2">
    <citation type="submission" date="2023-02" db="EMBL/GenBank/DDBJ databases">
        <title>'Rhodoalgimonas zhirmunskyi' gen. nov., isolated from a red alga.</title>
        <authorList>
            <person name="Nedashkovskaya O.I."/>
            <person name="Otstavnykh N.Y."/>
            <person name="Bystritskaya E.P."/>
            <person name="Balabanova L.A."/>
            <person name="Isaeva M.P."/>
        </authorList>
    </citation>
    <scope>NUCLEOTIDE SEQUENCE</scope>
    <source>
        <strain evidence="7">KCTC 52189</strain>
    </source>
</reference>
<dbReference type="InterPro" id="IPR009056">
    <property type="entry name" value="Cyt_c-like_dom"/>
</dbReference>
<protein>
    <submittedName>
        <fullName evidence="7">Cytochrome c</fullName>
    </submittedName>
</protein>
<keyword evidence="5" id="KW-0732">Signal</keyword>
<accession>A0AAE4B5W9</accession>
<dbReference type="AlphaFoldDB" id="A0AAE4B5W9"/>
<dbReference type="GO" id="GO:0046872">
    <property type="term" value="F:metal ion binding"/>
    <property type="evidence" value="ECO:0007669"/>
    <property type="project" value="UniProtKB-KW"/>
</dbReference>
<sequence length="104" mass="10824">MLRLAAIAALAVMAAAPASGEIPAPRAAELEHIVIQDCGSCHGLTRKGGLGSPLTPGALSHAEPEGLALIILDGVPETAMPPWRPLLTEEEALWIADYLLKVEP</sequence>
<reference evidence="7" key="1">
    <citation type="submission" date="2022-07" db="EMBL/GenBank/DDBJ databases">
        <authorList>
            <person name="Otstavnykh N."/>
            <person name="Isaeva M."/>
            <person name="Bystritskaya E."/>
        </authorList>
    </citation>
    <scope>NUCLEOTIDE SEQUENCE</scope>
    <source>
        <strain evidence="7">KCTC 52189</strain>
    </source>
</reference>
<name>A0AAE4B5W9_9RHOB</name>
<keyword evidence="1 4" id="KW-0349">Heme</keyword>
<dbReference type="EMBL" id="JANHAX010000006">
    <property type="protein sequence ID" value="MDQ2091775.1"/>
    <property type="molecule type" value="Genomic_DNA"/>
</dbReference>
<dbReference type="InterPro" id="IPR036909">
    <property type="entry name" value="Cyt_c-like_dom_sf"/>
</dbReference>
<evidence type="ECO:0000313" key="7">
    <source>
        <dbReference type="EMBL" id="MDQ2091775.1"/>
    </source>
</evidence>
<dbReference type="RefSeq" id="WP_306737074.1">
    <property type="nucleotide sequence ID" value="NZ_JANHAX010000006.1"/>
</dbReference>
<keyword evidence="8" id="KW-1185">Reference proteome</keyword>
<proteinExistence type="predicted"/>
<dbReference type="PROSITE" id="PS51007">
    <property type="entry name" value="CYTC"/>
    <property type="match status" value="1"/>
</dbReference>
<evidence type="ECO:0000256" key="4">
    <source>
        <dbReference type="PROSITE-ProRule" id="PRU00433"/>
    </source>
</evidence>
<dbReference type="Pfam" id="PF13442">
    <property type="entry name" value="Cytochrome_CBB3"/>
    <property type="match status" value="1"/>
</dbReference>
<evidence type="ECO:0000313" key="8">
    <source>
        <dbReference type="Proteomes" id="UP001226762"/>
    </source>
</evidence>
<dbReference type="GO" id="GO:0020037">
    <property type="term" value="F:heme binding"/>
    <property type="evidence" value="ECO:0007669"/>
    <property type="project" value="InterPro"/>
</dbReference>
<feature type="chain" id="PRO_5042027282" evidence="5">
    <location>
        <begin position="21"/>
        <end position="104"/>
    </location>
</feature>
<dbReference type="Gene3D" id="1.10.760.10">
    <property type="entry name" value="Cytochrome c-like domain"/>
    <property type="match status" value="1"/>
</dbReference>
<evidence type="ECO:0000256" key="1">
    <source>
        <dbReference type="ARBA" id="ARBA00022617"/>
    </source>
</evidence>